<dbReference type="AlphaFoldDB" id="A0AAN4YZG2"/>
<dbReference type="EMBL" id="BTRK01000001">
    <property type="protein sequence ID" value="GMR30549.1"/>
    <property type="molecule type" value="Genomic_DNA"/>
</dbReference>
<comment type="caution">
    <text evidence="1">The sequence shown here is derived from an EMBL/GenBank/DDBJ whole genome shotgun (WGS) entry which is preliminary data.</text>
</comment>
<dbReference type="Proteomes" id="UP001328107">
    <property type="component" value="Unassembled WGS sequence"/>
</dbReference>
<evidence type="ECO:0000313" key="2">
    <source>
        <dbReference type="EMBL" id="GMR30553.1"/>
    </source>
</evidence>
<organism evidence="1 3">
    <name type="scientific">Pristionchus mayeri</name>
    <dbReference type="NCBI Taxonomy" id="1317129"/>
    <lineage>
        <taxon>Eukaryota</taxon>
        <taxon>Metazoa</taxon>
        <taxon>Ecdysozoa</taxon>
        <taxon>Nematoda</taxon>
        <taxon>Chromadorea</taxon>
        <taxon>Rhabditida</taxon>
        <taxon>Rhabditina</taxon>
        <taxon>Diplogasteromorpha</taxon>
        <taxon>Diplogasteroidea</taxon>
        <taxon>Neodiplogasteridae</taxon>
        <taxon>Pristionchus</taxon>
    </lineage>
</organism>
<reference evidence="1" key="2">
    <citation type="submission" date="2023-06" db="EMBL/GenBank/DDBJ databases">
        <title>Genome assembly of Pristionchus species.</title>
        <authorList>
            <person name="Yoshida K."/>
            <person name="Sommer R.J."/>
        </authorList>
    </citation>
    <scope>NUCLEOTIDE SEQUENCE</scope>
    <source>
        <strain evidence="1">RS5460</strain>
    </source>
</reference>
<reference evidence="3" key="1">
    <citation type="submission" date="2022-10" db="EMBL/GenBank/DDBJ databases">
        <title>Genome assembly of Pristionchus species.</title>
        <authorList>
            <person name="Yoshida K."/>
            <person name="Sommer R.J."/>
        </authorList>
    </citation>
    <scope>NUCLEOTIDE SEQUENCE [LARGE SCALE GENOMIC DNA]</scope>
    <source>
        <strain evidence="2 3">RS5460</strain>
    </source>
</reference>
<evidence type="ECO:0008006" key="4">
    <source>
        <dbReference type="Google" id="ProtNLM"/>
    </source>
</evidence>
<feature type="non-terminal residue" evidence="1">
    <location>
        <position position="1"/>
    </location>
</feature>
<protein>
    <recommendedName>
        <fullName evidence="4">Transposase</fullName>
    </recommendedName>
</protein>
<keyword evidence="3" id="KW-1185">Reference proteome</keyword>
<dbReference type="EMBL" id="BTRK01000001">
    <property type="protein sequence ID" value="GMR30553.1"/>
    <property type="molecule type" value="Genomic_DNA"/>
</dbReference>
<name>A0AAN4YZG2_9BILA</name>
<sequence length="183" mass="21401">RSYVLGDRTEEVMEIVRQFFEEEDEDGGFTDQDCLEYLKENHGVTIGKSVLKSIKHAAGLKCYREIEVPEITPAQTMKRYSFVHDLIQKRETFESWIWSDETIVQLGANHRFITTSNKFDKRRSQGVRKQKFPKNHLFGCNHLGRSRTDRLPGEGRNSRCSCLHRHSRGLPPSIHRLLERKKS</sequence>
<evidence type="ECO:0000313" key="3">
    <source>
        <dbReference type="Proteomes" id="UP001328107"/>
    </source>
</evidence>
<evidence type="ECO:0000313" key="1">
    <source>
        <dbReference type="EMBL" id="GMR30549.1"/>
    </source>
</evidence>
<accession>A0AAN4YZG2</accession>
<gene>
    <name evidence="1" type="ORF">PMAYCL1PPCAC_00744</name>
    <name evidence="2" type="ORF">PMAYCL1PPCAC_00748</name>
</gene>
<proteinExistence type="predicted"/>